<dbReference type="AlphaFoldDB" id="A0A4R5KH85"/>
<dbReference type="OrthoDB" id="9787283at2"/>
<dbReference type="InterPro" id="IPR050490">
    <property type="entry name" value="Bact_solute-bd_prot1"/>
</dbReference>
<dbReference type="PANTHER" id="PTHR43649:SF33">
    <property type="entry name" value="POLYGALACTURONAN_RHAMNOGALACTURONAN-BINDING PROTEIN YTCQ"/>
    <property type="match status" value="1"/>
</dbReference>
<dbReference type="RefSeq" id="WP_133233225.1">
    <property type="nucleotide sequence ID" value="NZ_SMRT01000014.1"/>
</dbReference>
<evidence type="ECO:0000313" key="8">
    <source>
        <dbReference type="Proteomes" id="UP000295636"/>
    </source>
</evidence>
<dbReference type="PROSITE" id="PS51257">
    <property type="entry name" value="PROKAR_LIPOPROTEIN"/>
    <property type="match status" value="1"/>
</dbReference>
<name>A0A4R5KH85_9BACL</name>
<sequence length="515" mass="58073">MQMHNKTNSVFLLLALALVTAGCSAGEAPKTPDASGKPAAAGTGGAENKAPLKITMAWPLYNELPDMKNAFWTEFKKRTNVDLDIQWIPSGNYNQKLELMLATGDIPEVIAGIGTNVPTFYKAIENGMFWDLTPLLGDFSKYPNFKKNAETGVYDYNKVNGKIYSIPRMRSQIHSSIHMRKDWLDKLGIPAPKTLDEFRETLKKLVKANPNGQGTIGYSGYGVSIMDDSFKPAFGIYDPTYDKDGGLIRDILTPQYADMVEYFRGLYADGSLPKEFATMKEKQAEDLFAAGKAASYGRVVSRDWQYTETNRKIDPNAYVRSLKLKGPKGYAINLRQNFAPGLYISKKVPEAKVKQILDYLESTATKEFLKFGEYGIEGVHYNMVNGYPKMTEQGFKEMVISSYDTFVVTYDSGFKIRNVNAPPEYNKETEEMVKDYLEIGKVNPFSWLLSTTFSDVWPKYSDEYESKTVQAIIGSIPMEQFRSYQAELVNKPELKKAFQEYAKAEKEFKAGQSKK</sequence>
<evidence type="ECO:0000256" key="5">
    <source>
        <dbReference type="ARBA" id="ARBA00023288"/>
    </source>
</evidence>
<evidence type="ECO:0000256" key="1">
    <source>
        <dbReference type="ARBA" id="ARBA00022475"/>
    </source>
</evidence>
<keyword evidence="5" id="KW-0449">Lipoprotein</keyword>
<dbReference type="PANTHER" id="PTHR43649">
    <property type="entry name" value="ARABINOSE-BINDING PROTEIN-RELATED"/>
    <property type="match status" value="1"/>
</dbReference>
<keyword evidence="2 6" id="KW-0732">Signal</keyword>
<reference evidence="7 8" key="1">
    <citation type="submission" date="2019-03" db="EMBL/GenBank/DDBJ databases">
        <title>This is whole genome sequence of Paenibacillus sp MS74 strain.</title>
        <authorList>
            <person name="Trinh H.N."/>
        </authorList>
    </citation>
    <scope>NUCLEOTIDE SEQUENCE [LARGE SCALE GENOMIC DNA]</scope>
    <source>
        <strain evidence="7 8">MS74</strain>
    </source>
</reference>
<protein>
    <submittedName>
        <fullName evidence="7">Extracellular solute-binding protein</fullName>
    </submittedName>
</protein>
<evidence type="ECO:0000256" key="2">
    <source>
        <dbReference type="ARBA" id="ARBA00022729"/>
    </source>
</evidence>
<dbReference type="InterPro" id="IPR006059">
    <property type="entry name" value="SBP"/>
</dbReference>
<accession>A0A4R5KH85</accession>
<dbReference type="Pfam" id="PF01547">
    <property type="entry name" value="SBP_bac_1"/>
    <property type="match status" value="1"/>
</dbReference>
<evidence type="ECO:0000256" key="6">
    <source>
        <dbReference type="SAM" id="SignalP"/>
    </source>
</evidence>
<keyword evidence="4" id="KW-0564">Palmitate</keyword>
<organism evidence="7 8">
    <name type="scientific">Paenibacillus piri</name>
    <dbReference type="NCBI Taxonomy" id="2547395"/>
    <lineage>
        <taxon>Bacteria</taxon>
        <taxon>Bacillati</taxon>
        <taxon>Bacillota</taxon>
        <taxon>Bacilli</taxon>
        <taxon>Bacillales</taxon>
        <taxon>Paenibacillaceae</taxon>
        <taxon>Paenibacillus</taxon>
    </lineage>
</organism>
<evidence type="ECO:0000256" key="4">
    <source>
        <dbReference type="ARBA" id="ARBA00023139"/>
    </source>
</evidence>
<dbReference type="Proteomes" id="UP000295636">
    <property type="component" value="Unassembled WGS sequence"/>
</dbReference>
<evidence type="ECO:0000256" key="3">
    <source>
        <dbReference type="ARBA" id="ARBA00023136"/>
    </source>
</evidence>
<dbReference type="EMBL" id="SMRT01000014">
    <property type="protein sequence ID" value="TDF94108.1"/>
    <property type="molecule type" value="Genomic_DNA"/>
</dbReference>
<gene>
    <name evidence="7" type="ORF">E1757_24775</name>
</gene>
<proteinExistence type="predicted"/>
<feature type="signal peptide" evidence="6">
    <location>
        <begin position="1"/>
        <end position="25"/>
    </location>
</feature>
<keyword evidence="8" id="KW-1185">Reference proteome</keyword>
<comment type="caution">
    <text evidence="7">The sequence shown here is derived from an EMBL/GenBank/DDBJ whole genome shotgun (WGS) entry which is preliminary data.</text>
</comment>
<keyword evidence="3" id="KW-0472">Membrane</keyword>
<evidence type="ECO:0000313" key="7">
    <source>
        <dbReference type="EMBL" id="TDF94108.1"/>
    </source>
</evidence>
<dbReference type="SUPFAM" id="SSF53850">
    <property type="entry name" value="Periplasmic binding protein-like II"/>
    <property type="match status" value="1"/>
</dbReference>
<dbReference type="Gene3D" id="3.40.190.10">
    <property type="entry name" value="Periplasmic binding protein-like II"/>
    <property type="match status" value="2"/>
</dbReference>
<feature type="chain" id="PRO_5039128885" evidence="6">
    <location>
        <begin position="26"/>
        <end position="515"/>
    </location>
</feature>
<keyword evidence="1" id="KW-1003">Cell membrane</keyword>